<dbReference type="GO" id="GO:0008046">
    <property type="term" value="F:axon guidance receptor activity"/>
    <property type="evidence" value="ECO:0007669"/>
    <property type="project" value="TreeGrafter"/>
</dbReference>
<evidence type="ECO:0000256" key="3">
    <source>
        <dbReference type="ARBA" id="ARBA00023319"/>
    </source>
</evidence>
<evidence type="ECO:0000259" key="4">
    <source>
        <dbReference type="Pfam" id="PF07679"/>
    </source>
</evidence>
<reference evidence="7" key="1">
    <citation type="submission" date="2017-02" db="UniProtKB">
        <authorList>
            <consortium name="WormBaseParasite"/>
        </authorList>
    </citation>
    <scope>IDENTIFICATION</scope>
</reference>
<dbReference type="OrthoDB" id="5985519at2759"/>
<dbReference type="GO" id="GO:0050808">
    <property type="term" value="P:synapse organization"/>
    <property type="evidence" value="ECO:0007669"/>
    <property type="project" value="TreeGrafter"/>
</dbReference>
<keyword evidence="1" id="KW-0732">Signal</keyword>
<evidence type="ECO:0000256" key="2">
    <source>
        <dbReference type="ARBA" id="ARBA00023157"/>
    </source>
</evidence>
<dbReference type="Proteomes" id="UP000267096">
    <property type="component" value="Unassembled WGS sequence"/>
</dbReference>
<dbReference type="InterPro" id="IPR050958">
    <property type="entry name" value="Cell_Adh-Cytoskel_Orgn"/>
</dbReference>
<evidence type="ECO:0000313" key="5">
    <source>
        <dbReference type="EMBL" id="VDK20238.1"/>
    </source>
</evidence>
<sequence>MKNLILSPRGETLMILKAKRADAGSYSCVAKNLAGESEASFTVTVLTRPHIDEQIDQTPKVVQNHDITLQCPIRGNPKPKVKSVQRI</sequence>
<evidence type="ECO:0000313" key="6">
    <source>
        <dbReference type="Proteomes" id="UP000267096"/>
    </source>
</evidence>
<dbReference type="GO" id="GO:0043025">
    <property type="term" value="C:neuronal cell body"/>
    <property type="evidence" value="ECO:0007669"/>
    <property type="project" value="TreeGrafter"/>
</dbReference>
<gene>
    <name evidence="5" type="ORF">ASIM_LOCUS2609</name>
</gene>
<dbReference type="Pfam" id="PF07679">
    <property type="entry name" value="I-set"/>
    <property type="match status" value="1"/>
</dbReference>
<protein>
    <submittedName>
        <fullName evidence="7">I-set domain-containing protein</fullName>
    </submittedName>
</protein>
<dbReference type="InterPro" id="IPR013783">
    <property type="entry name" value="Ig-like_fold"/>
</dbReference>
<dbReference type="InterPro" id="IPR013098">
    <property type="entry name" value="Ig_I-set"/>
</dbReference>
<name>A0A0M3J5C6_ANISI</name>
<feature type="domain" description="Immunoglobulin I-set" evidence="4">
    <location>
        <begin position="11"/>
        <end position="45"/>
    </location>
</feature>
<proteinExistence type="predicted"/>
<dbReference type="SUPFAM" id="SSF48726">
    <property type="entry name" value="Immunoglobulin"/>
    <property type="match status" value="1"/>
</dbReference>
<accession>A0A0M3J5C6</accession>
<dbReference type="PANTHER" id="PTHR45080">
    <property type="entry name" value="CONTACTIN 5"/>
    <property type="match status" value="1"/>
</dbReference>
<dbReference type="GO" id="GO:0007156">
    <property type="term" value="P:homophilic cell adhesion via plasma membrane adhesion molecules"/>
    <property type="evidence" value="ECO:0007669"/>
    <property type="project" value="TreeGrafter"/>
</dbReference>
<dbReference type="Gene3D" id="2.60.40.10">
    <property type="entry name" value="Immunoglobulins"/>
    <property type="match status" value="1"/>
</dbReference>
<evidence type="ECO:0000313" key="7">
    <source>
        <dbReference type="WBParaSite" id="ASIM_0000275601-mRNA-1"/>
    </source>
</evidence>
<dbReference type="GO" id="GO:0030424">
    <property type="term" value="C:axon"/>
    <property type="evidence" value="ECO:0007669"/>
    <property type="project" value="TreeGrafter"/>
</dbReference>
<keyword evidence="6" id="KW-1185">Reference proteome</keyword>
<dbReference type="EMBL" id="UYRR01003590">
    <property type="protein sequence ID" value="VDK20238.1"/>
    <property type="molecule type" value="Genomic_DNA"/>
</dbReference>
<dbReference type="InterPro" id="IPR036179">
    <property type="entry name" value="Ig-like_dom_sf"/>
</dbReference>
<dbReference type="WBParaSite" id="ASIM_0000275601-mRNA-1">
    <property type="protein sequence ID" value="ASIM_0000275601-mRNA-1"/>
    <property type="gene ID" value="ASIM_0000275601"/>
</dbReference>
<dbReference type="GO" id="GO:0005886">
    <property type="term" value="C:plasma membrane"/>
    <property type="evidence" value="ECO:0007669"/>
    <property type="project" value="TreeGrafter"/>
</dbReference>
<dbReference type="PANTHER" id="PTHR45080:SF8">
    <property type="entry name" value="IG-LIKE DOMAIN-CONTAINING PROTEIN"/>
    <property type="match status" value="1"/>
</dbReference>
<evidence type="ECO:0000256" key="1">
    <source>
        <dbReference type="ARBA" id="ARBA00022729"/>
    </source>
</evidence>
<keyword evidence="2" id="KW-1015">Disulfide bond</keyword>
<organism evidence="7">
    <name type="scientific">Anisakis simplex</name>
    <name type="common">Herring worm</name>
    <dbReference type="NCBI Taxonomy" id="6269"/>
    <lineage>
        <taxon>Eukaryota</taxon>
        <taxon>Metazoa</taxon>
        <taxon>Ecdysozoa</taxon>
        <taxon>Nematoda</taxon>
        <taxon>Chromadorea</taxon>
        <taxon>Rhabditida</taxon>
        <taxon>Spirurina</taxon>
        <taxon>Ascaridomorpha</taxon>
        <taxon>Ascaridoidea</taxon>
        <taxon>Anisakidae</taxon>
        <taxon>Anisakis</taxon>
        <taxon>Anisakis simplex complex</taxon>
    </lineage>
</organism>
<dbReference type="AlphaFoldDB" id="A0A0M3J5C6"/>
<keyword evidence="3" id="KW-0393">Immunoglobulin domain</keyword>
<reference evidence="5 6" key="2">
    <citation type="submission" date="2018-11" db="EMBL/GenBank/DDBJ databases">
        <authorList>
            <consortium name="Pathogen Informatics"/>
        </authorList>
    </citation>
    <scope>NUCLEOTIDE SEQUENCE [LARGE SCALE GENOMIC DNA]</scope>
</reference>